<evidence type="ECO:0000256" key="16">
    <source>
        <dbReference type="SAM" id="SignalP"/>
    </source>
</evidence>
<dbReference type="CDD" id="cd14066">
    <property type="entry name" value="STKc_IRAK"/>
    <property type="match status" value="1"/>
</dbReference>
<keyword evidence="8" id="KW-0418">Kinase</keyword>
<dbReference type="SMART" id="SM00108">
    <property type="entry name" value="B_lectin"/>
    <property type="match status" value="1"/>
</dbReference>
<dbReference type="PROSITE" id="PS50927">
    <property type="entry name" value="BULB_LECTIN"/>
    <property type="match status" value="1"/>
</dbReference>
<dbReference type="Proteomes" id="UP000594261">
    <property type="component" value="Chromosome 5"/>
</dbReference>
<keyword evidence="9" id="KW-0067">ATP-binding</keyword>
<comment type="subcellular location">
    <subcellularLocation>
        <location evidence="1">Cell membrane</location>
        <topology evidence="1">Single-pass type I membrane protein</topology>
    </subcellularLocation>
</comment>
<keyword evidence="4" id="KW-0723">Serine/threonine-protein kinase</keyword>
<dbReference type="Pfam" id="PF11883">
    <property type="entry name" value="DUF3403"/>
    <property type="match status" value="1"/>
</dbReference>
<dbReference type="PROSITE" id="PS00108">
    <property type="entry name" value="PROTEIN_KINASE_ST"/>
    <property type="match status" value="1"/>
</dbReference>
<dbReference type="GO" id="GO:0005524">
    <property type="term" value="F:ATP binding"/>
    <property type="evidence" value="ECO:0007669"/>
    <property type="project" value="UniProtKB-KW"/>
</dbReference>
<dbReference type="InterPro" id="IPR021820">
    <property type="entry name" value="S-locus_recpt_kinase_C"/>
</dbReference>
<dbReference type="InterPro" id="IPR000719">
    <property type="entry name" value="Prot_kinase_dom"/>
</dbReference>
<evidence type="ECO:0000256" key="2">
    <source>
        <dbReference type="ARBA" id="ARBA00012513"/>
    </source>
</evidence>
<gene>
    <name evidence="19" type="primary">LOC115990197</name>
</gene>
<dbReference type="PROSITE" id="PS50011">
    <property type="entry name" value="PROTEIN_KINASE_DOM"/>
    <property type="match status" value="1"/>
</dbReference>
<dbReference type="InterPro" id="IPR001245">
    <property type="entry name" value="Ser-Thr/Tyr_kinase_cat_dom"/>
</dbReference>
<dbReference type="GO" id="GO:0004674">
    <property type="term" value="F:protein serine/threonine kinase activity"/>
    <property type="evidence" value="ECO:0007669"/>
    <property type="project" value="UniProtKB-KW"/>
</dbReference>
<dbReference type="OrthoDB" id="354826at2759"/>
<dbReference type="SUPFAM" id="SSF51110">
    <property type="entry name" value="alpha-D-mannose-specific plant lectins"/>
    <property type="match status" value="1"/>
</dbReference>
<dbReference type="Pfam" id="PF01453">
    <property type="entry name" value="B_lectin"/>
    <property type="match status" value="1"/>
</dbReference>
<reference evidence="19 20" key="1">
    <citation type="journal article" date="2016" name="G3 (Bethesda)">
        <title>First Draft Assembly and Annotation of the Genome of a California Endemic Oak Quercus lobata Nee (Fagaceae).</title>
        <authorList>
            <person name="Sork V.L."/>
            <person name="Fitz-Gibbon S.T."/>
            <person name="Puiu D."/>
            <person name="Crepeau M."/>
            <person name="Gugger P.F."/>
            <person name="Sherman R."/>
            <person name="Stevens K."/>
            <person name="Langley C.H."/>
            <person name="Pellegrini M."/>
            <person name="Salzberg S.L."/>
        </authorList>
    </citation>
    <scope>NUCLEOTIDE SEQUENCE [LARGE SCALE GENOMIC DNA]</scope>
    <source>
        <strain evidence="19 20">cv. SW786</strain>
    </source>
</reference>
<evidence type="ECO:0000256" key="7">
    <source>
        <dbReference type="ARBA" id="ARBA00022741"/>
    </source>
</evidence>
<feature type="region of interest" description="Disordered" evidence="14">
    <location>
        <begin position="141"/>
        <end position="174"/>
    </location>
</feature>
<evidence type="ECO:0000313" key="20">
    <source>
        <dbReference type="Proteomes" id="UP000594261"/>
    </source>
</evidence>
<feature type="domain" description="Bulb-type lectin" evidence="18">
    <location>
        <begin position="27"/>
        <end position="144"/>
    </location>
</feature>
<keyword evidence="10" id="KW-1015">Disulfide bond</keyword>
<keyword evidence="20" id="KW-1185">Reference proteome</keyword>
<dbReference type="RefSeq" id="XP_030969904.1">
    <property type="nucleotide sequence ID" value="XM_031114044.1"/>
</dbReference>
<proteinExistence type="predicted"/>
<protein>
    <recommendedName>
        <fullName evidence="2">non-specific serine/threonine protein kinase</fullName>
        <ecNumber evidence="2">2.7.11.1</ecNumber>
    </recommendedName>
</protein>
<comment type="catalytic activity">
    <reaction evidence="12">
        <text>L-threonyl-[protein] + ATP = O-phospho-L-threonyl-[protein] + ADP + H(+)</text>
        <dbReference type="Rhea" id="RHEA:46608"/>
        <dbReference type="Rhea" id="RHEA-COMP:11060"/>
        <dbReference type="Rhea" id="RHEA-COMP:11605"/>
        <dbReference type="ChEBI" id="CHEBI:15378"/>
        <dbReference type="ChEBI" id="CHEBI:30013"/>
        <dbReference type="ChEBI" id="CHEBI:30616"/>
        <dbReference type="ChEBI" id="CHEBI:61977"/>
        <dbReference type="ChEBI" id="CHEBI:456216"/>
        <dbReference type="EC" id="2.7.11.1"/>
    </reaction>
</comment>
<keyword evidence="11" id="KW-0325">Glycoprotein</keyword>
<dbReference type="InterPro" id="IPR001480">
    <property type="entry name" value="Bulb-type_lectin_dom"/>
</dbReference>
<feature type="domain" description="Protein kinase" evidence="17">
    <location>
        <begin position="355"/>
        <end position="631"/>
    </location>
</feature>
<evidence type="ECO:0000256" key="6">
    <source>
        <dbReference type="ARBA" id="ARBA00022729"/>
    </source>
</evidence>
<keyword evidence="5" id="KW-0808">Transferase</keyword>
<keyword evidence="15" id="KW-1133">Transmembrane helix</keyword>
<dbReference type="Gene3D" id="2.90.10.10">
    <property type="entry name" value="Bulb-type lectin domain"/>
    <property type="match status" value="1"/>
</dbReference>
<evidence type="ECO:0000256" key="8">
    <source>
        <dbReference type="ARBA" id="ARBA00022777"/>
    </source>
</evidence>
<dbReference type="FunFam" id="1.10.510.10:FF:000060">
    <property type="entry name" value="G-type lectin S-receptor-like serine/threonine-protein kinase"/>
    <property type="match status" value="1"/>
</dbReference>
<evidence type="ECO:0000256" key="9">
    <source>
        <dbReference type="ARBA" id="ARBA00022840"/>
    </source>
</evidence>
<evidence type="ECO:0000313" key="19">
    <source>
        <dbReference type="EnsemblPlants" id="QL05p023138:mrna"/>
    </source>
</evidence>
<name>A0A7N2LP67_QUELO</name>
<evidence type="ECO:0000256" key="14">
    <source>
        <dbReference type="SAM" id="MobiDB-lite"/>
    </source>
</evidence>
<dbReference type="SUPFAM" id="SSF56112">
    <property type="entry name" value="Protein kinase-like (PK-like)"/>
    <property type="match status" value="1"/>
</dbReference>
<evidence type="ECO:0000256" key="13">
    <source>
        <dbReference type="ARBA" id="ARBA00048679"/>
    </source>
</evidence>
<dbReference type="EMBL" id="LRBV02000005">
    <property type="status" value="NOT_ANNOTATED_CDS"/>
    <property type="molecule type" value="Genomic_DNA"/>
</dbReference>
<dbReference type="Gene3D" id="1.10.510.10">
    <property type="entry name" value="Transferase(Phosphotransferase) domain 1"/>
    <property type="match status" value="1"/>
</dbReference>
<dbReference type="FunFam" id="3.30.200.20:FF:000195">
    <property type="entry name" value="G-type lectin S-receptor-like serine/threonine-protein kinase"/>
    <property type="match status" value="1"/>
</dbReference>
<evidence type="ECO:0000256" key="15">
    <source>
        <dbReference type="SAM" id="Phobius"/>
    </source>
</evidence>
<keyword evidence="7" id="KW-0547">Nucleotide-binding</keyword>
<dbReference type="Gramene" id="QL05p023138:mrna">
    <property type="protein sequence ID" value="QL05p023138:mrna"/>
    <property type="gene ID" value="QL05p023138"/>
</dbReference>
<evidence type="ECO:0000256" key="11">
    <source>
        <dbReference type="ARBA" id="ARBA00023180"/>
    </source>
</evidence>
<feature type="chain" id="PRO_5029767777" description="non-specific serine/threonine protein kinase" evidence="16">
    <location>
        <begin position="25"/>
        <end position="673"/>
    </location>
</feature>
<keyword evidence="6 16" id="KW-0732">Signal</keyword>
<dbReference type="InterPro" id="IPR011009">
    <property type="entry name" value="Kinase-like_dom_sf"/>
</dbReference>
<evidence type="ECO:0000256" key="4">
    <source>
        <dbReference type="ARBA" id="ARBA00022527"/>
    </source>
</evidence>
<dbReference type="GeneID" id="115990197"/>
<reference evidence="19" key="2">
    <citation type="submission" date="2021-01" db="UniProtKB">
        <authorList>
            <consortium name="EnsemblPlants"/>
        </authorList>
    </citation>
    <scope>IDENTIFICATION</scope>
</reference>
<evidence type="ECO:0000256" key="5">
    <source>
        <dbReference type="ARBA" id="ARBA00022679"/>
    </source>
</evidence>
<dbReference type="KEGG" id="qlo:115990197"/>
<dbReference type="InterPro" id="IPR008271">
    <property type="entry name" value="Ser/Thr_kinase_AS"/>
</dbReference>
<dbReference type="EnsemblPlants" id="QL05p023138:mrna">
    <property type="protein sequence ID" value="QL05p023138:mrna"/>
    <property type="gene ID" value="QL05p023138"/>
</dbReference>
<accession>A0A7N2LP67</accession>
<dbReference type="SMART" id="SM00220">
    <property type="entry name" value="S_TKc"/>
    <property type="match status" value="1"/>
</dbReference>
<dbReference type="InterPro" id="IPR036426">
    <property type="entry name" value="Bulb-type_lectin_dom_sf"/>
</dbReference>
<dbReference type="PANTHER" id="PTHR27002">
    <property type="entry name" value="RECEPTOR-LIKE SERINE/THREONINE-PROTEIN KINASE SD1-8"/>
    <property type="match status" value="1"/>
</dbReference>
<evidence type="ECO:0000256" key="3">
    <source>
        <dbReference type="ARBA" id="ARBA00022475"/>
    </source>
</evidence>
<evidence type="ECO:0000256" key="10">
    <source>
        <dbReference type="ARBA" id="ARBA00023157"/>
    </source>
</evidence>
<evidence type="ECO:0000259" key="17">
    <source>
        <dbReference type="PROSITE" id="PS50011"/>
    </source>
</evidence>
<comment type="catalytic activity">
    <reaction evidence="13">
        <text>L-seryl-[protein] + ATP = O-phospho-L-seryl-[protein] + ADP + H(+)</text>
        <dbReference type="Rhea" id="RHEA:17989"/>
        <dbReference type="Rhea" id="RHEA-COMP:9863"/>
        <dbReference type="Rhea" id="RHEA-COMP:11604"/>
        <dbReference type="ChEBI" id="CHEBI:15378"/>
        <dbReference type="ChEBI" id="CHEBI:29999"/>
        <dbReference type="ChEBI" id="CHEBI:30616"/>
        <dbReference type="ChEBI" id="CHEBI:83421"/>
        <dbReference type="ChEBI" id="CHEBI:456216"/>
        <dbReference type="EC" id="2.7.11.1"/>
    </reaction>
</comment>
<dbReference type="Pfam" id="PF07714">
    <property type="entry name" value="PK_Tyr_Ser-Thr"/>
    <property type="match status" value="1"/>
</dbReference>
<dbReference type="EC" id="2.7.11.1" evidence="2"/>
<evidence type="ECO:0000256" key="12">
    <source>
        <dbReference type="ARBA" id="ARBA00047899"/>
    </source>
</evidence>
<dbReference type="PANTHER" id="PTHR27002:SF926">
    <property type="entry name" value="OS07G0535800 PROTEIN"/>
    <property type="match status" value="1"/>
</dbReference>
<keyword evidence="15" id="KW-0472">Membrane</keyword>
<evidence type="ECO:0000256" key="1">
    <source>
        <dbReference type="ARBA" id="ARBA00004251"/>
    </source>
</evidence>
<organism evidence="19 20">
    <name type="scientific">Quercus lobata</name>
    <name type="common">Valley oak</name>
    <dbReference type="NCBI Taxonomy" id="97700"/>
    <lineage>
        <taxon>Eukaryota</taxon>
        <taxon>Viridiplantae</taxon>
        <taxon>Streptophyta</taxon>
        <taxon>Embryophyta</taxon>
        <taxon>Tracheophyta</taxon>
        <taxon>Spermatophyta</taxon>
        <taxon>Magnoliopsida</taxon>
        <taxon>eudicotyledons</taxon>
        <taxon>Gunneridae</taxon>
        <taxon>Pentapetalae</taxon>
        <taxon>rosids</taxon>
        <taxon>fabids</taxon>
        <taxon>Fagales</taxon>
        <taxon>Fagaceae</taxon>
        <taxon>Quercus</taxon>
    </lineage>
</organism>
<dbReference type="Gene3D" id="3.30.200.20">
    <property type="entry name" value="Phosphorylase Kinase, domain 1"/>
    <property type="match status" value="1"/>
</dbReference>
<dbReference type="GO" id="GO:0005886">
    <property type="term" value="C:plasma membrane"/>
    <property type="evidence" value="ECO:0007669"/>
    <property type="project" value="UniProtKB-SubCell"/>
</dbReference>
<keyword evidence="3" id="KW-1003">Cell membrane</keyword>
<dbReference type="InParanoid" id="A0A7N2LP67"/>
<evidence type="ECO:0000259" key="18">
    <source>
        <dbReference type="PROSITE" id="PS50927"/>
    </source>
</evidence>
<keyword evidence="15" id="KW-0812">Transmembrane</keyword>
<sequence>MASKARNLFLVFSCLLPLLGPSYSKLADKLVHGKELKDGDELVSANENFIIRFFQLAGIAYLGIWYNRNNEKPVWDANRSTPIADKCSVLTIDDYGNLRISYIGYQSKILCSVQGESNNSAILLDVGNFVLYEGNSEGSVKRDLRPNTTDAHVPGMKVGENNRTGRSWPTTPKRNRDFPDLGSFTLNNSNQLVILWRGNFHCSTGPWFNGRSNSSSYGLSNQKYFNFGFISNENKTYFSENNCSWVDFGYAFDTRAGTGEIWRRDTSFRSNRSDGLRELCVPESKASRWWIWLIVEEVGTIITLFCIVILWKIYKAKGKKKMKQNMLVQEFGHAMTSTDLKIFSFESITVATNNFSTENRLGMGGFGPVYKGKLVNEQEIAIKRLSRNSRQGLMELKNEVILIAKLQHTNLVTLLGFCIQEEEKILIYEYMANKSLDFFLFDSTKRRYLNWKKRINIIEGIAQALVYLHKYSKLKVIHRDLKASNILLDDDMNPKISDFGLAIKFGLKESEQRTNRPIGTFGYMAPEYAMNGIISTKVDVFSYGVLLVEILTGKKNNNLYDSDHPLNLIGHAWQLWNEGRGIELIDITLNESCSSNEALRCIHIGLLCVQENAADRPAMQDVICMLFNETIQLPTPKQPAFFMKTVVEEPMVAKMKKESFSINDVTISGMDPR</sequence>
<dbReference type="AlphaFoldDB" id="A0A7N2LP67"/>
<feature type="transmembrane region" description="Helical" evidence="15">
    <location>
        <begin position="289"/>
        <end position="314"/>
    </location>
</feature>
<feature type="compositionally biased region" description="Polar residues" evidence="14">
    <location>
        <begin position="161"/>
        <end position="172"/>
    </location>
</feature>
<feature type="signal peptide" evidence="16">
    <location>
        <begin position="1"/>
        <end position="24"/>
    </location>
</feature>